<dbReference type="Pfam" id="PF20906">
    <property type="entry name" value="S-Me-THD_C"/>
    <property type="match status" value="1"/>
</dbReference>
<feature type="domain" description="Hydantoinase/oxoprolinase N-terminal" evidence="2">
    <location>
        <begin position="11"/>
        <end position="191"/>
    </location>
</feature>
<dbReference type="Gene3D" id="2.40.390.10">
    <property type="entry name" value="CV3147-like"/>
    <property type="match status" value="1"/>
</dbReference>
<dbReference type="Pfam" id="PF06032">
    <property type="entry name" value="S-Me-THD_N"/>
    <property type="match status" value="1"/>
</dbReference>
<evidence type="ECO:0000259" key="4">
    <source>
        <dbReference type="Pfam" id="PF20906"/>
    </source>
</evidence>
<dbReference type="VEuPathDB" id="FungiDB:A1O9_11217"/>
<dbReference type="InterPro" id="IPR027479">
    <property type="entry name" value="S-Me-THD_N_sf"/>
</dbReference>
<keyword evidence="6" id="KW-1185">Reference proteome</keyword>
<dbReference type="GO" id="GO:0016787">
    <property type="term" value="F:hydrolase activity"/>
    <property type="evidence" value="ECO:0007669"/>
    <property type="project" value="InterPro"/>
</dbReference>
<gene>
    <name evidence="5" type="ORF">A1O9_11217</name>
</gene>
<accession>A0A072PB84</accession>
<dbReference type="InterPro" id="IPR008040">
    <property type="entry name" value="Hydant_A_N"/>
</dbReference>
<dbReference type="Gene3D" id="3.30.420.40">
    <property type="match status" value="1"/>
</dbReference>
<dbReference type="HOGENOM" id="CLU_007154_0_0_1"/>
<evidence type="ECO:0000259" key="3">
    <source>
        <dbReference type="Pfam" id="PF06032"/>
    </source>
</evidence>
<evidence type="ECO:0000259" key="2">
    <source>
        <dbReference type="Pfam" id="PF05378"/>
    </source>
</evidence>
<dbReference type="EMBL" id="AMGV01000016">
    <property type="protein sequence ID" value="KEF52800.1"/>
    <property type="molecule type" value="Genomic_DNA"/>
</dbReference>
<dbReference type="PANTHER" id="PTHR11365">
    <property type="entry name" value="5-OXOPROLINASE RELATED"/>
    <property type="match status" value="1"/>
</dbReference>
<dbReference type="Proteomes" id="UP000027920">
    <property type="component" value="Unassembled WGS sequence"/>
</dbReference>
<dbReference type="AlphaFoldDB" id="A0A072PB84"/>
<dbReference type="InterPro" id="IPR010318">
    <property type="entry name" value="S-Me-THD_N"/>
</dbReference>
<reference evidence="5 6" key="1">
    <citation type="submission" date="2013-03" db="EMBL/GenBank/DDBJ databases">
        <title>The Genome Sequence of Exophiala aquamarina CBS 119918.</title>
        <authorList>
            <consortium name="The Broad Institute Genomics Platform"/>
            <person name="Cuomo C."/>
            <person name="de Hoog S."/>
            <person name="Gorbushina A."/>
            <person name="Walker B."/>
            <person name="Young S.K."/>
            <person name="Zeng Q."/>
            <person name="Gargeya S."/>
            <person name="Fitzgerald M."/>
            <person name="Haas B."/>
            <person name="Abouelleil A."/>
            <person name="Allen A.W."/>
            <person name="Alvarado L."/>
            <person name="Arachchi H.M."/>
            <person name="Berlin A.M."/>
            <person name="Chapman S.B."/>
            <person name="Gainer-Dewar J."/>
            <person name="Goldberg J."/>
            <person name="Griggs A."/>
            <person name="Gujja S."/>
            <person name="Hansen M."/>
            <person name="Howarth C."/>
            <person name="Imamovic A."/>
            <person name="Ireland A."/>
            <person name="Larimer J."/>
            <person name="McCowan C."/>
            <person name="Murphy C."/>
            <person name="Pearson M."/>
            <person name="Poon T.W."/>
            <person name="Priest M."/>
            <person name="Roberts A."/>
            <person name="Saif S."/>
            <person name="Shea T."/>
            <person name="Sisk P."/>
            <person name="Sykes S."/>
            <person name="Wortman J."/>
            <person name="Nusbaum C."/>
            <person name="Birren B."/>
        </authorList>
    </citation>
    <scope>NUCLEOTIDE SEQUENCE [LARGE SCALE GENOMIC DNA]</scope>
    <source>
        <strain evidence="5 6">CBS 119918</strain>
    </source>
</reference>
<sequence>MGSVGNNFPYRIGVDVGGTNTDAVIVDTTAQDRAKCVVSAHKTPTTSPNVTAGIEIAVRHVLEESKVPLEQISSLAIGTTHFINAIIEHDHRHLSQVAVIRLSKCFTREIPPFSDFPTSLKNLIYGWHTFVDGGLHIDGSEEAAIVEQQIIDACSTIKERGINAVVVCGVFSPLDGTFHQEDRVRTIIQQTLPGVSVVCSSEISNLGFLERENASILNASIHKFAQRTVAEFRIAMKRLDLRCALYLTQNDGTLIDAASAARLPIRTFCSGPTNSMRGAAYLSGLYNDDTMNESSIVCDIGGTTADVGVLLPSGYPRQSLANISIAGVRVNYGMPQVESIGIGGGSIVRQESGKITLGPDSVGYAIKEKALIFGGNTITATDIAMASGAAIGGHDTLSLSSLSSLDANTIQQAQRSIQKQLERVIDLVKTSPKPLDLIMVGGGSIIATDNLEGVRATIRPPHYDVANAVGAAMSRVSATVDIIQNISGTSVKEALAHAATLATEKAIINGADPATIMISEQESLPLQYLDNRVRTIVKVVGDFIPIQALLCNMPVEEKDLEFENEPVLDEKCSRPSVEAEDFDIDAYIPLIQPNDKNGKLEWLVSTIDLDWLCDGCYVLGCGGGGTPYPETLKLKRLLNEGYRFSIVDVDDLESESRIYWAGNMGSPAVPQERLCANESVEAIKEMMDYYRQDSFDALIGLEIGGSNGLLPLSMGSSKHFDRPVVDADWMGRAYPNLWQVTVAVHESNQIVPCAISSGDGRALIMTKSSDDEAIDRTLRAPAIEMGYYVGLAAKPTNTELVQKWSIRNTMSQAWRIGRCIARAKKANTINTVAEQIVHEVGGPSTAKILFRGKIIGVERRLCKGHSHGEVVIQAVSSEEGDPIDSKSISAVVEGGTLRIPFMNENLLAEHHHGDSSMEVIASVPDLITVLDAQTGKALGIPEYKYGVVVTVLGITCSPIWGKTEAGIRKGGPSAFGFDNVTYKPLGVYREPLSVIRESRATHSRQDSFGSMQLISA</sequence>
<proteinExistence type="predicted"/>
<dbReference type="RefSeq" id="XP_013255390.1">
    <property type="nucleotide sequence ID" value="XM_013399936.1"/>
</dbReference>
<protein>
    <recommendedName>
        <fullName evidence="7">Hydantoinase/oxoprolinase</fullName>
    </recommendedName>
</protein>
<dbReference type="InterPro" id="IPR048350">
    <property type="entry name" value="S-Me-THD-like_C"/>
</dbReference>
<organism evidence="5 6">
    <name type="scientific">Exophiala aquamarina CBS 119918</name>
    <dbReference type="NCBI Taxonomy" id="1182545"/>
    <lineage>
        <taxon>Eukaryota</taxon>
        <taxon>Fungi</taxon>
        <taxon>Dikarya</taxon>
        <taxon>Ascomycota</taxon>
        <taxon>Pezizomycotina</taxon>
        <taxon>Eurotiomycetes</taxon>
        <taxon>Chaetothyriomycetidae</taxon>
        <taxon>Chaetothyriales</taxon>
        <taxon>Herpotrichiellaceae</taxon>
        <taxon>Exophiala</taxon>
    </lineage>
</organism>
<dbReference type="SUPFAM" id="SSF160991">
    <property type="entry name" value="CV3147-like"/>
    <property type="match status" value="1"/>
</dbReference>
<dbReference type="STRING" id="1182545.A0A072PB84"/>
<evidence type="ECO:0000259" key="1">
    <source>
        <dbReference type="Pfam" id="PF01968"/>
    </source>
</evidence>
<dbReference type="Pfam" id="PF01968">
    <property type="entry name" value="Hydantoinase_A"/>
    <property type="match status" value="1"/>
</dbReference>
<evidence type="ECO:0008006" key="7">
    <source>
        <dbReference type="Google" id="ProtNLM"/>
    </source>
</evidence>
<comment type="caution">
    <text evidence="5">The sequence shown here is derived from an EMBL/GenBank/DDBJ whole genome shotgun (WGS) entry which is preliminary data.</text>
</comment>
<name>A0A072PB84_9EURO</name>
<dbReference type="Pfam" id="PF05378">
    <property type="entry name" value="Hydant_A_N"/>
    <property type="match status" value="1"/>
</dbReference>
<dbReference type="OrthoDB" id="5404895at2759"/>
<dbReference type="FunFam" id="3.40.1610.10:FF:000001">
    <property type="entry name" value="Hydantoinase, putative"/>
    <property type="match status" value="1"/>
</dbReference>
<dbReference type="InterPro" id="IPR002821">
    <property type="entry name" value="Hydantoinase_A"/>
</dbReference>
<dbReference type="GeneID" id="25286117"/>
<dbReference type="InterPro" id="IPR045079">
    <property type="entry name" value="Oxoprolinase-like"/>
</dbReference>
<dbReference type="PANTHER" id="PTHR11365:SF10">
    <property type="entry name" value="HYDANTOINASE_OXOPROLINASE"/>
    <property type="match status" value="1"/>
</dbReference>
<feature type="domain" description="S-Me-THD-like C-terminal" evidence="4">
    <location>
        <begin position="770"/>
        <end position="985"/>
    </location>
</feature>
<dbReference type="Gene3D" id="3.40.1610.10">
    <property type="entry name" value="CV3147-like domain"/>
    <property type="match status" value="1"/>
</dbReference>
<feature type="domain" description="Hydantoinase A/oxoprolinase" evidence="1">
    <location>
        <begin position="211"/>
        <end position="387"/>
    </location>
</feature>
<evidence type="ECO:0000313" key="6">
    <source>
        <dbReference type="Proteomes" id="UP000027920"/>
    </source>
</evidence>
<dbReference type="SUPFAM" id="SSF53067">
    <property type="entry name" value="Actin-like ATPase domain"/>
    <property type="match status" value="2"/>
</dbReference>
<dbReference type="InterPro" id="IPR043129">
    <property type="entry name" value="ATPase_NBD"/>
</dbReference>
<evidence type="ECO:0000313" key="5">
    <source>
        <dbReference type="EMBL" id="KEF52800.1"/>
    </source>
</evidence>
<feature type="domain" description="S-Me-THD N-terminal" evidence="3">
    <location>
        <begin position="608"/>
        <end position="767"/>
    </location>
</feature>
<dbReference type="InterPro" id="IPR024071">
    <property type="entry name" value="S-Me-THD_C_sf"/>
</dbReference>